<dbReference type="Pfam" id="PF03901">
    <property type="entry name" value="Glyco_transf_22"/>
    <property type="match status" value="1"/>
</dbReference>
<evidence type="ECO:0000256" key="6">
    <source>
        <dbReference type="ARBA" id="ARBA00022692"/>
    </source>
</evidence>
<dbReference type="GO" id="GO:0052917">
    <property type="term" value="F:dol-P-Man:Man(7)GlcNAc(2)-PP-Dol alpha-1,6-mannosyltransferase activity"/>
    <property type="evidence" value="ECO:0007669"/>
    <property type="project" value="UniProtKB-EC"/>
</dbReference>
<evidence type="ECO:0000256" key="4">
    <source>
        <dbReference type="ARBA" id="ARBA00022676"/>
    </source>
</evidence>
<dbReference type="UniPathway" id="UPA00378"/>
<reference evidence="14" key="1">
    <citation type="submission" date="2025-08" db="UniProtKB">
        <authorList>
            <consortium name="RefSeq"/>
        </authorList>
    </citation>
    <scope>IDENTIFICATION</scope>
    <source>
        <strain evidence="14">Airmid</strain>
    </source>
</reference>
<evidence type="ECO:0000256" key="7">
    <source>
        <dbReference type="ARBA" id="ARBA00022824"/>
    </source>
</evidence>
<dbReference type="GO" id="GO:0005789">
    <property type="term" value="C:endoplasmic reticulum membrane"/>
    <property type="evidence" value="ECO:0007669"/>
    <property type="project" value="UniProtKB-SubCell"/>
</dbReference>
<comment type="subcellular location">
    <subcellularLocation>
        <location evidence="1 12">Endoplasmic reticulum membrane</location>
        <topology evidence="1 12">Multi-pass membrane protein</topology>
    </subcellularLocation>
</comment>
<evidence type="ECO:0000256" key="3">
    <source>
        <dbReference type="ARBA" id="ARBA00007063"/>
    </source>
</evidence>
<dbReference type="CTD" id="79087"/>
<evidence type="ECO:0000256" key="1">
    <source>
        <dbReference type="ARBA" id="ARBA00004477"/>
    </source>
</evidence>
<dbReference type="AlphaFoldDB" id="A0A6P6Y6F6"/>
<feature type="transmembrane region" description="Helical" evidence="12">
    <location>
        <begin position="6"/>
        <end position="25"/>
    </location>
</feature>
<name>A0A6P6Y6F6_DERPT</name>
<dbReference type="PANTHER" id="PTHR22760:SF1">
    <property type="entry name" value="DOL-P-MAN:MAN(7)GLCNAC(2)-PP-DOL ALPHA-1,6-MANNOSYLTRANSFERASE"/>
    <property type="match status" value="1"/>
</dbReference>
<feature type="transmembrane region" description="Helical" evidence="12">
    <location>
        <begin position="141"/>
        <end position="156"/>
    </location>
</feature>
<dbReference type="PANTHER" id="PTHR22760">
    <property type="entry name" value="GLYCOSYLTRANSFERASE"/>
    <property type="match status" value="1"/>
</dbReference>
<evidence type="ECO:0000256" key="10">
    <source>
        <dbReference type="ARBA" id="ARBA00044721"/>
    </source>
</evidence>
<feature type="transmembrane region" description="Helical" evidence="12">
    <location>
        <begin position="304"/>
        <end position="321"/>
    </location>
</feature>
<feature type="transmembrane region" description="Helical" evidence="12">
    <location>
        <begin position="220"/>
        <end position="242"/>
    </location>
</feature>
<dbReference type="OrthoDB" id="19039at2759"/>
<feature type="transmembrane region" description="Helical" evidence="12">
    <location>
        <begin position="185"/>
        <end position="208"/>
    </location>
</feature>
<dbReference type="KEGG" id="dpte:113795019"/>
<keyword evidence="4 12" id="KW-0328">Glycosyltransferase</keyword>
<keyword evidence="6 12" id="KW-0812">Transmembrane</keyword>
<keyword evidence="9 12" id="KW-0472">Membrane</keyword>
<feature type="transmembrane region" description="Helical" evidence="12">
    <location>
        <begin position="103"/>
        <end position="121"/>
    </location>
</feature>
<dbReference type="InterPro" id="IPR005599">
    <property type="entry name" value="GPI_mannosylTrfase"/>
</dbReference>
<feature type="transmembrane region" description="Helical" evidence="12">
    <location>
        <begin position="328"/>
        <end position="347"/>
    </location>
</feature>
<evidence type="ECO:0000256" key="12">
    <source>
        <dbReference type="RuleBase" id="RU363075"/>
    </source>
</evidence>
<evidence type="ECO:0000256" key="9">
    <source>
        <dbReference type="ARBA" id="ARBA00023136"/>
    </source>
</evidence>
<comment type="similarity">
    <text evidence="3 12">Belongs to the glycosyltransferase 22 family.</text>
</comment>
<evidence type="ECO:0000256" key="11">
    <source>
        <dbReference type="ARBA" id="ARBA00048899"/>
    </source>
</evidence>
<dbReference type="PROSITE" id="PS51257">
    <property type="entry name" value="PROKAR_LIPOPROTEIN"/>
    <property type="match status" value="1"/>
</dbReference>
<dbReference type="EC" id="2.4.1.-" evidence="12"/>
<evidence type="ECO:0000256" key="2">
    <source>
        <dbReference type="ARBA" id="ARBA00004922"/>
    </source>
</evidence>
<organism evidence="13 14">
    <name type="scientific">Dermatophagoides pteronyssinus</name>
    <name type="common">European house dust mite</name>
    <dbReference type="NCBI Taxonomy" id="6956"/>
    <lineage>
        <taxon>Eukaryota</taxon>
        <taxon>Metazoa</taxon>
        <taxon>Ecdysozoa</taxon>
        <taxon>Arthropoda</taxon>
        <taxon>Chelicerata</taxon>
        <taxon>Arachnida</taxon>
        <taxon>Acari</taxon>
        <taxon>Acariformes</taxon>
        <taxon>Sarcoptiformes</taxon>
        <taxon>Astigmata</taxon>
        <taxon>Psoroptidia</taxon>
        <taxon>Analgoidea</taxon>
        <taxon>Pyroglyphidae</taxon>
        <taxon>Dermatophagoidinae</taxon>
        <taxon>Dermatophagoides</taxon>
    </lineage>
</organism>
<keyword evidence="13" id="KW-1185">Reference proteome</keyword>
<evidence type="ECO:0000313" key="13">
    <source>
        <dbReference type="Proteomes" id="UP000515146"/>
    </source>
</evidence>
<dbReference type="InParanoid" id="A0A6P6Y6F6"/>
<comment type="function">
    <text evidence="10">Mannosyltransferase that operates in the biosynthetic pathway of dolichol-linked oligosaccharides, the glycan precursors employed in protein asparagine (N)-glycosylation. The assembly of dolichol-linked oligosaccharides begins on the cytosolic side of the endoplasmic reticulum membrane and finishes in its lumen. The sequential addition of sugars to dolichol pyrophosphate produces dolichol-linked oligosaccharides containing fourteen sugars, including two GlcNAcs, nine mannoses and three glucoses. Once assembled, the oligosaccharide is transferred from the lipid to nascent proteins by oligosaccharyltransferases. In the lumen of the endoplasmic reticulum, adds the eighth mannose residue in an alpha-1,6 linkage onto Man(7)GlcNAc(2)-PP-dolichol to produce Man(8)GlcNAc(2)-PP-dolichol.</text>
</comment>
<dbReference type="GO" id="GO:0006487">
    <property type="term" value="P:protein N-linked glycosylation"/>
    <property type="evidence" value="ECO:0007669"/>
    <property type="project" value="TreeGrafter"/>
</dbReference>
<comment type="catalytic activity">
    <reaction evidence="11">
        <text>an alpha-D-Man-(1-&gt;2)-alpha-D-Man-(1-&gt;2)-alpha-D-Man-(1-&gt;3)-[alpha-D-Man-(1-&gt;2)-alpha-D-Man-(1-&gt;3)-alpha-D-Man-(1-&gt;6)]-beta-D-Man-(1-&gt;4)-beta-D-GlcNAc-(1-&gt;4)-alpha-D-GlcNAc-diphospho-di-trans,poly-cis-dolichol + a di-trans,poly-cis-dolichyl beta-D-mannosyl phosphate = an alpha-D-Man-(1-&gt;2)-alpha-D-Man-(1-&gt;2)-alpha-D-Man-(1-&gt;3)-[alpha-D-Man-(1-&gt;2)-alpha-D-Man-(1-&gt;3)-[alpha-D-Man-(1-&gt;6)]-alpha-D-Man-(1-&gt;6)]-beta-D-Man-(1-&gt;4)-beta-D-GlcNAc-(1-&gt;4)-alpha-D-GlcNAc-diphospho-di-trans,poly-cis-dolichol + a di-trans,poly-cis-dolichyl phosphate + H(+)</text>
        <dbReference type="Rhea" id="RHEA:29535"/>
        <dbReference type="Rhea" id="RHEA-COMP:19498"/>
        <dbReference type="Rhea" id="RHEA-COMP:19501"/>
        <dbReference type="Rhea" id="RHEA-COMP:19518"/>
        <dbReference type="Rhea" id="RHEA-COMP:19519"/>
        <dbReference type="ChEBI" id="CHEBI:15378"/>
        <dbReference type="ChEBI" id="CHEBI:57683"/>
        <dbReference type="ChEBI" id="CHEBI:58211"/>
        <dbReference type="ChEBI" id="CHEBI:132517"/>
        <dbReference type="ChEBI" id="CHEBI:132519"/>
        <dbReference type="EC" id="2.4.1.260"/>
    </reaction>
    <physiologicalReaction direction="left-to-right" evidence="11">
        <dbReference type="Rhea" id="RHEA:29536"/>
    </physiologicalReaction>
</comment>
<dbReference type="OMA" id="WWVEVRM"/>
<dbReference type="FunCoup" id="A0A6P6Y6F6">
    <property type="interactions" value="817"/>
</dbReference>
<gene>
    <name evidence="14" type="primary">LOC113795019</name>
</gene>
<dbReference type="Proteomes" id="UP000515146">
    <property type="component" value="Unplaced"/>
</dbReference>
<keyword evidence="8 12" id="KW-1133">Transmembrane helix</keyword>
<keyword evidence="7 12" id="KW-0256">Endoplasmic reticulum</keyword>
<evidence type="ECO:0000313" key="14">
    <source>
        <dbReference type="RefSeq" id="XP_027200993.1"/>
    </source>
</evidence>
<dbReference type="RefSeq" id="XP_027200993.1">
    <property type="nucleotide sequence ID" value="XM_027345192.1"/>
</dbReference>
<evidence type="ECO:0000256" key="8">
    <source>
        <dbReference type="ARBA" id="ARBA00022989"/>
    </source>
</evidence>
<accession>A0A6P6Y6F6</accession>
<protein>
    <recommendedName>
        <fullName evidence="12">Mannosyltransferase</fullName>
        <ecNumber evidence="12">2.4.1.-</ecNumber>
    </recommendedName>
</protein>
<sequence length="567" mass="67619">MKNISLISSILIFIIGCLHLFLVPYTKVEESFGIQACHDFLFLSKWLSSSPANDPKQQSSKIIWDHENFPGVVHRTFITNFIIAIITKPFYWLFQTIIDLDKFFAQIFIRLSLLFCFTFAFKRFIHSTTTTTSYRHHNSSIWWLTLLTITQFHLIFYSSRTLPNTFALILMLFAYDYWNHQQWSMFIFLFAFTVIVVRFETIILFSIICLIECFYTRRLSLINIFIYGIPSGCFSLLLTILFDSFMWNKWIWPEGDTIWFNIVENKSHLWGVQPFYWYFTNVLPNIFFTTILLLPFALIFKQFWHPYTFVSFAFIFLYSFLPHKELRFIIYVVPLLNAIFAQIIITINDFIVQFQHYVFKLLKQSKFQNYRLLINPISVYFIKHLQHFFHYGLIVNLFLNLIITIIKLYISSYNYPGGYSIQIINGNIQQLQSKSGTSEKFGVYVCDLAAQSGVTRFLQLENVYYNKEPKFYIENFQQYDWIYLLIEPKDRSEYFNQCNDKYDCQISSTVKNDHHDHHYHFNCTLLQSILTLDKSSLTNFHIVLEIHKCQSFIVNDSIELSNNRPSY</sequence>
<feature type="transmembrane region" description="Helical" evidence="12">
    <location>
        <begin position="275"/>
        <end position="298"/>
    </location>
</feature>
<comment type="pathway">
    <text evidence="2">Protein modification; protein glycosylation.</text>
</comment>
<keyword evidence="5" id="KW-0808">Transferase</keyword>
<feature type="transmembrane region" description="Helical" evidence="12">
    <location>
        <begin position="77"/>
        <end position="97"/>
    </location>
</feature>
<feature type="transmembrane region" description="Helical" evidence="12">
    <location>
        <begin position="388"/>
        <end position="410"/>
    </location>
</feature>
<proteinExistence type="inferred from homology"/>
<evidence type="ECO:0000256" key="5">
    <source>
        <dbReference type="ARBA" id="ARBA00022679"/>
    </source>
</evidence>